<reference evidence="3" key="4">
    <citation type="journal article" date="2015" name="G3 (Bethesda)">
        <title>Genome sequences of three phytopathogenic species of the Magnaporthaceae family of fungi.</title>
        <authorList>
            <person name="Okagaki L.H."/>
            <person name="Nunes C.C."/>
            <person name="Sailsbery J."/>
            <person name="Clay B."/>
            <person name="Brown D."/>
            <person name="John T."/>
            <person name="Oh Y."/>
            <person name="Young N."/>
            <person name="Fitzgerald M."/>
            <person name="Haas B.J."/>
            <person name="Zeng Q."/>
            <person name="Young S."/>
            <person name="Adiconis X."/>
            <person name="Fan L."/>
            <person name="Levin J.Z."/>
            <person name="Mitchell T.K."/>
            <person name="Okubara P.A."/>
            <person name="Farman M.L."/>
            <person name="Kohn L.M."/>
            <person name="Birren B."/>
            <person name="Ma L.-J."/>
            <person name="Dean R.A."/>
        </authorList>
    </citation>
    <scope>NUCLEOTIDE SEQUENCE</scope>
    <source>
        <strain evidence="3">R3-111a-1</strain>
    </source>
</reference>
<dbReference type="GeneID" id="20352269"/>
<evidence type="ECO:0000313" key="3">
    <source>
        <dbReference type="EnsemblFungi" id="EJT70788"/>
    </source>
</evidence>
<dbReference type="Proteomes" id="UP000006039">
    <property type="component" value="Unassembled WGS sequence"/>
</dbReference>
<keyword evidence="1" id="KW-0732">Signal</keyword>
<feature type="chain" id="PRO_5015095233" description="Extracellular membrane protein CFEM domain-containing protein" evidence="1">
    <location>
        <begin position="22"/>
        <end position="125"/>
    </location>
</feature>
<proteinExistence type="predicted"/>
<evidence type="ECO:0000313" key="4">
    <source>
        <dbReference type="Proteomes" id="UP000006039"/>
    </source>
</evidence>
<dbReference type="HOGENOM" id="CLU_1992797_0_0_1"/>
<keyword evidence="4" id="KW-1185">Reference proteome</keyword>
<dbReference type="OrthoDB" id="4589187at2759"/>
<evidence type="ECO:0000256" key="1">
    <source>
        <dbReference type="SAM" id="SignalP"/>
    </source>
</evidence>
<dbReference type="AlphaFoldDB" id="J3PE88"/>
<protein>
    <recommendedName>
        <fullName evidence="5">Extracellular membrane protein CFEM domain-containing protein</fullName>
    </recommendedName>
</protein>
<accession>J3PE88</accession>
<reference evidence="4" key="1">
    <citation type="submission" date="2010-07" db="EMBL/GenBank/DDBJ databases">
        <title>The genome sequence of Gaeumannomyces graminis var. tritici strain R3-111a-1.</title>
        <authorList>
            <consortium name="The Broad Institute Genome Sequencing Platform"/>
            <person name="Ma L.-J."/>
            <person name="Dead R."/>
            <person name="Young S."/>
            <person name="Zeng Q."/>
            <person name="Koehrsen M."/>
            <person name="Alvarado L."/>
            <person name="Berlin A."/>
            <person name="Chapman S.B."/>
            <person name="Chen Z."/>
            <person name="Freedman E."/>
            <person name="Gellesch M."/>
            <person name="Goldberg J."/>
            <person name="Griggs A."/>
            <person name="Gujja S."/>
            <person name="Heilman E.R."/>
            <person name="Heiman D."/>
            <person name="Hepburn T."/>
            <person name="Howarth C."/>
            <person name="Jen D."/>
            <person name="Larson L."/>
            <person name="Mehta T."/>
            <person name="Neiman D."/>
            <person name="Pearson M."/>
            <person name="Roberts A."/>
            <person name="Saif S."/>
            <person name="Shea T."/>
            <person name="Shenoy N."/>
            <person name="Sisk P."/>
            <person name="Stolte C."/>
            <person name="Sykes S."/>
            <person name="Walk T."/>
            <person name="White J."/>
            <person name="Yandava C."/>
            <person name="Haas B."/>
            <person name="Nusbaum C."/>
            <person name="Birren B."/>
        </authorList>
    </citation>
    <scope>NUCLEOTIDE SEQUENCE [LARGE SCALE GENOMIC DNA]</scope>
    <source>
        <strain evidence="4">R3-111a-1</strain>
    </source>
</reference>
<dbReference type="VEuPathDB" id="FungiDB:GGTG_11811"/>
<reference evidence="3" key="5">
    <citation type="submission" date="2018-04" db="UniProtKB">
        <authorList>
            <consortium name="EnsemblFungi"/>
        </authorList>
    </citation>
    <scope>IDENTIFICATION</scope>
    <source>
        <strain evidence="3">R3-111a-1</strain>
    </source>
</reference>
<reference evidence="2" key="3">
    <citation type="submission" date="2010-09" db="EMBL/GenBank/DDBJ databases">
        <title>Annotation of Gaeumannomyces graminis var. tritici R3-111a-1.</title>
        <authorList>
            <consortium name="The Broad Institute Genome Sequencing Platform"/>
            <person name="Ma L.-J."/>
            <person name="Dead R."/>
            <person name="Young S.K."/>
            <person name="Zeng Q."/>
            <person name="Gargeya S."/>
            <person name="Fitzgerald M."/>
            <person name="Haas B."/>
            <person name="Abouelleil A."/>
            <person name="Alvarado L."/>
            <person name="Arachchi H.M."/>
            <person name="Berlin A."/>
            <person name="Brown A."/>
            <person name="Chapman S.B."/>
            <person name="Chen Z."/>
            <person name="Dunbar C."/>
            <person name="Freedman E."/>
            <person name="Gearin G."/>
            <person name="Gellesch M."/>
            <person name="Goldberg J."/>
            <person name="Griggs A."/>
            <person name="Gujja S."/>
            <person name="Heiman D."/>
            <person name="Howarth C."/>
            <person name="Larson L."/>
            <person name="Lui A."/>
            <person name="MacDonald P.J.P."/>
            <person name="Mehta T."/>
            <person name="Montmayeur A."/>
            <person name="Murphy C."/>
            <person name="Neiman D."/>
            <person name="Pearson M."/>
            <person name="Priest M."/>
            <person name="Roberts A."/>
            <person name="Saif S."/>
            <person name="Shea T."/>
            <person name="Shenoy N."/>
            <person name="Sisk P."/>
            <person name="Stolte C."/>
            <person name="Sykes S."/>
            <person name="Yandava C."/>
            <person name="Wortman J."/>
            <person name="Nusbaum C."/>
            <person name="Birren B."/>
        </authorList>
    </citation>
    <scope>NUCLEOTIDE SEQUENCE</scope>
    <source>
        <strain evidence="2">R3-111a-1</strain>
    </source>
</reference>
<reference evidence="2" key="2">
    <citation type="submission" date="2010-07" db="EMBL/GenBank/DDBJ databases">
        <authorList>
            <consortium name="The Broad Institute Genome Sequencing Platform"/>
            <consortium name="Broad Institute Genome Sequencing Center for Infectious Disease"/>
            <person name="Ma L.-J."/>
            <person name="Dead R."/>
            <person name="Young S."/>
            <person name="Zeng Q."/>
            <person name="Koehrsen M."/>
            <person name="Alvarado L."/>
            <person name="Berlin A."/>
            <person name="Chapman S.B."/>
            <person name="Chen Z."/>
            <person name="Freedman E."/>
            <person name="Gellesch M."/>
            <person name="Goldberg J."/>
            <person name="Griggs A."/>
            <person name="Gujja S."/>
            <person name="Heilman E.R."/>
            <person name="Heiman D."/>
            <person name="Hepburn T."/>
            <person name="Howarth C."/>
            <person name="Jen D."/>
            <person name="Larson L."/>
            <person name="Mehta T."/>
            <person name="Neiman D."/>
            <person name="Pearson M."/>
            <person name="Roberts A."/>
            <person name="Saif S."/>
            <person name="Shea T."/>
            <person name="Shenoy N."/>
            <person name="Sisk P."/>
            <person name="Stolte C."/>
            <person name="Sykes S."/>
            <person name="Walk T."/>
            <person name="White J."/>
            <person name="Yandava C."/>
            <person name="Haas B."/>
            <person name="Nusbaum C."/>
            <person name="Birren B."/>
        </authorList>
    </citation>
    <scope>NUCLEOTIDE SEQUENCE</scope>
    <source>
        <strain evidence="2">R3-111a-1</strain>
    </source>
</reference>
<dbReference type="RefSeq" id="XP_009227966.1">
    <property type="nucleotide sequence ID" value="XM_009229702.1"/>
</dbReference>
<organism evidence="2">
    <name type="scientific">Gaeumannomyces tritici (strain R3-111a-1)</name>
    <name type="common">Wheat and barley take-all root rot fungus</name>
    <name type="synonym">Gaeumannomyces graminis var. tritici</name>
    <dbReference type="NCBI Taxonomy" id="644352"/>
    <lineage>
        <taxon>Eukaryota</taxon>
        <taxon>Fungi</taxon>
        <taxon>Dikarya</taxon>
        <taxon>Ascomycota</taxon>
        <taxon>Pezizomycotina</taxon>
        <taxon>Sordariomycetes</taxon>
        <taxon>Sordariomycetidae</taxon>
        <taxon>Magnaporthales</taxon>
        <taxon>Magnaporthaceae</taxon>
        <taxon>Gaeumannomyces</taxon>
    </lineage>
</organism>
<dbReference type="EnsemblFungi" id="EJT70788">
    <property type="protein sequence ID" value="EJT70788"/>
    <property type="gene ID" value="GGTG_11811"/>
</dbReference>
<evidence type="ECO:0008006" key="5">
    <source>
        <dbReference type="Google" id="ProtNLM"/>
    </source>
</evidence>
<gene>
    <name evidence="3" type="primary">20352269</name>
    <name evidence="2" type="ORF">GGTG_11811</name>
</gene>
<feature type="signal peptide" evidence="1">
    <location>
        <begin position="1"/>
        <end position="21"/>
    </location>
</feature>
<name>J3PE88_GAET3</name>
<evidence type="ECO:0000313" key="2">
    <source>
        <dbReference type="EMBL" id="EJT70788.1"/>
    </source>
</evidence>
<dbReference type="EMBL" id="GL385401">
    <property type="protein sequence ID" value="EJT70788.1"/>
    <property type="molecule type" value="Genomic_DNA"/>
</dbReference>
<sequence length="125" mass="12749">MASRFSQLLVSAMLLAGLVSAQVGTMPFLNCGANVVKTVGVTCETYTQPALKTPCVCSTLSLHYSCYTSLCPPDNLNDVYESMLNSMNQQKNGAGAGLRVGAAADALVSAGGLVGFAVAVLGVLA</sequence>